<comment type="caution">
    <text evidence="4">The sequence shown here is derived from an EMBL/GenBank/DDBJ whole genome shotgun (WGS) entry which is preliminary data.</text>
</comment>
<feature type="signal peptide" evidence="2">
    <location>
        <begin position="1"/>
        <end position="20"/>
    </location>
</feature>
<dbReference type="InterPro" id="IPR032812">
    <property type="entry name" value="SbsA_Ig"/>
</dbReference>
<dbReference type="Proteomes" id="UP000654075">
    <property type="component" value="Unassembled WGS sequence"/>
</dbReference>
<accession>A0A813GJJ2</accession>
<name>A0A813GJJ2_POLGL</name>
<evidence type="ECO:0000256" key="2">
    <source>
        <dbReference type="SAM" id="SignalP"/>
    </source>
</evidence>
<sequence>MLAVCKLFSCFASLWGAVLSDLDFISYDYSWANNDRVNPELIDTTPQNLSQDVSVDVSLHFVFSEPVIAGLGGRVDLEALGDVRSFVSSDAQVVLQTQGVNGNRTMVVRPVEPLRPGLEYRVTLSHDFVQDMSGNKYQGGLLIFRTAGAPPEFVVFAPYVQAPSSPLVVAFRTKEHVLYGSPGDSYRVELWPEDTSLFQDHSINSSCTSVPELAEDFPALESCVGLNGRFVLLLRAQLQSNKEYSLVVRWPTAALVTNVTEVYWNLATARIYRGTWVEVERFDPWRHQFQDFLANSVNGTLASLQSLRVPLASPDALGAEWLGPQSIREFRIELSFGGLGVPAKSRLRLIASPILDWSTDPSQPVNVSLLEALRSTDPAQLSSGPWRQAASCPHFFPTRWPSATSCRLLKLGRGGPAFGIELRLQAYDSILAGVQKSFALSLPGVRQPLAMAARWEAILFQQRGPSTVTHSPMKVSENCMLLDTSAGTSLSVLSSSYSYAAPLGARLTRVEVELRTGVFAPPGQGAVVIDLLEPTSARIETCEPVEGLPRLGEVAPEVTTPGGEFSRVRWLLEPPSGTGSFIAYPRTRYRLSCLIYNGPIPVSYSRWRLGVEVQVANETFSFASNLTSTNYLVSVPLAAAQIVPTLPLLGRWQTIFVRVVLPVRDGVSLIHWTSGAWRLLMTAPLGYELPEGSCPGFFPLTESALPPLPLSSCMGVDPKPHALEIVIDRREPGFEPGQTYAFRVTVKNPGVDHFAGKPDSGLTTEEKQGQITDDNSWSLKVLGEPDGQVVTLLENVPAALTGTTAALRPEEASQLHDSSFRLCRQPLVVVGITADDPRLGASTIVVLEFQASTPLRNGDLLLVTAPSAFAWVEPVKLNTKLFSQASGLGTQPFPGREPQVLSGVPYMLRVTVNKGLQARRTYGLAVNITNPSAAQWGAIDAGMNYWLLETFFGFSSIMAAENRRDSGVRQGYPLLGSLHHCSFVPVSRLRGVETWITVTFQLSEPLAAHSFRQPSLPSQLHLQLPKGYYFPATVPAALAALERTFGNCSGLLEPDASQDSPQLRVAKFPHPYLPLPDISSFTCSLDGAADVARTLTVELATQYTIALMPHRLYAFRLRVVSALYDRIRDTRWVLQSRNRDGETREICYAEGWPGADALPLATSRLPDITQAVLPTGVATLSFAFAAGSLALLPELNATSGAVLVQMQVQAPSGYAFLRDCTASWEPPAPYSAWELLSCEGHMAVASLSLLNKQEVPVNGSMIAEQLTLTVRARAPSRLKVPPLVPASWSVTRFLQNGSSFEAGVIQNLSMREMSEVRLQPLSSQVFRADPSLQTAVLSVRLSSDMNAGAFLEVASPRYSTFVFDWADPCPFLTEDPVLLASVKQASTGMTAGASSACYQECVWPSILNCKVTHSGTRLTFQLADTLQAGSSYCFELRASVPGAEAIPELPIHVLSQTALDGRVMDLAPLVMSDHGQGWGVAPFVRRLARLSLCYTSRIPTSAAVELSVQVMPSSLSLGTAGQDALVGLFCLAGAAVTGGSCRLLEPVDAVASCSLLTKKIGCAVDGSATTCLALQGTGVWAPFRRVVLSIGVELTPGAVPSIDFQLLLGSGEGLLMQGDKASSTLPMLLRLPSVSFSAPRAATTADAFVVSIQFDWQGVAVSVVGALAAQPWGVPQTPAVLDISVPSGMTISSPASCSPVNCMTVAPNADFPQPVIRLFLRDATALQPWDLPTRRIQQQGQVGLFAGLPRQLFIVLNAAKPLMPDQQGNSWGLVLRSDQLQALGVLGFPGFGVAAPVLINVAATSNRARDQFSRFVLRLEFVAPLSPGDIVMVTTPASDVVCRASLVEPAVLFGTTTAVTPQQPPNACVFEVRQQLYAGVLYVISVPLENPVLTPQPNLWLVQAFSHSPTAAGDWLAHSIGESSGYEVFGEFESFQVLSHSAVPHVATPALVQFKLRTPFSEENATGPGPGILEPMVRLQLTVTGAAAVAPGSASEVSFDSGKCLIDMLRFPTPLPPIPAADEALHPFDCLVSDGGNVAEFFFDKLLDAGRIYYFWAWLRNPSIQAAADPEWTIAATTILRGGRLSHQSAYRPADLRGLRATVVPASYALGASHRAMIIVTAGRPIMGQRGSIEVVLPPGFSADCGPNFFRPRPALPSTARCRNFEAGDGPGGQARLVVFWRSIFGADSLSPPYEFGFQLTNPNTSMSARVASNWTVTLYEGENQEFAVDVSSEGSIQAFQTCEPMAGLSLRREDAQVVSVMFRPGQDLPAGFANVLRAELRSSAAAPAELRCPETSIWRRRPGLEGHMALMAKGLPQYTQCVEEPQKALSNYFSSARQHSSAALFLLPFAQFYGLAGDEPFGLEVIVKRAKLGTASLEPSESESAAELINVHLEDGNGRARCASVPLGPVPVYADYAVAAEEATITVDDSLTVNTTDVILEPVLVPGTGSSSEPVEGATVGFQVPEVPASSPGTVTG</sequence>
<dbReference type="OrthoDB" id="413572at2759"/>
<evidence type="ECO:0000256" key="1">
    <source>
        <dbReference type="ARBA" id="ARBA00022729"/>
    </source>
</evidence>
<evidence type="ECO:0000313" key="4">
    <source>
        <dbReference type="EMBL" id="CAE8625268.1"/>
    </source>
</evidence>
<reference evidence="4" key="1">
    <citation type="submission" date="2021-02" db="EMBL/GenBank/DDBJ databases">
        <authorList>
            <person name="Dougan E. K."/>
            <person name="Rhodes N."/>
            <person name="Thang M."/>
            <person name="Chan C."/>
        </authorList>
    </citation>
    <scope>NUCLEOTIDE SEQUENCE</scope>
</reference>
<keyword evidence="1 2" id="KW-0732">Signal</keyword>
<dbReference type="Pfam" id="PF13205">
    <property type="entry name" value="Big_5"/>
    <property type="match status" value="1"/>
</dbReference>
<keyword evidence="5" id="KW-1185">Reference proteome</keyword>
<feature type="domain" description="SbsA Ig-like" evidence="3">
    <location>
        <begin position="35"/>
        <end position="138"/>
    </location>
</feature>
<dbReference type="OMA" id="ARIETCE"/>
<evidence type="ECO:0000313" key="5">
    <source>
        <dbReference type="Proteomes" id="UP000654075"/>
    </source>
</evidence>
<organism evidence="4 5">
    <name type="scientific">Polarella glacialis</name>
    <name type="common">Dinoflagellate</name>
    <dbReference type="NCBI Taxonomy" id="89957"/>
    <lineage>
        <taxon>Eukaryota</taxon>
        <taxon>Sar</taxon>
        <taxon>Alveolata</taxon>
        <taxon>Dinophyceae</taxon>
        <taxon>Suessiales</taxon>
        <taxon>Suessiaceae</taxon>
        <taxon>Polarella</taxon>
    </lineage>
</organism>
<dbReference type="EMBL" id="CAJNNV010028624">
    <property type="protein sequence ID" value="CAE8625268.1"/>
    <property type="molecule type" value="Genomic_DNA"/>
</dbReference>
<feature type="chain" id="PRO_5032602179" description="SbsA Ig-like domain-containing protein" evidence="2">
    <location>
        <begin position="21"/>
        <end position="2478"/>
    </location>
</feature>
<proteinExistence type="predicted"/>
<evidence type="ECO:0000259" key="3">
    <source>
        <dbReference type="Pfam" id="PF13205"/>
    </source>
</evidence>
<protein>
    <recommendedName>
        <fullName evidence="3">SbsA Ig-like domain-containing protein</fullName>
    </recommendedName>
</protein>
<gene>
    <name evidence="4" type="ORF">PGLA1383_LOCUS42275</name>
</gene>